<dbReference type="Pfam" id="PF00248">
    <property type="entry name" value="Aldo_ket_red"/>
    <property type="match status" value="1"/>
</dbReference>
<dbReference type="InterPro" id="IPR018170">
    <property type="entry name" value="Aldo/ket_reductase_CS"/>
</dbReference>
<dbReference type="STRING" id="1035309.A0A2C5X8B8"/>
<feature type="active site" description="Proton donor" evidence="4">
    <location>
        <position position="58"/>
    </location>
</feature>
<dbReference type="PRINTS" id="PR00069">
    <property type="entry name" value="ALDKETRDTASE"/>
</dbReference>
<evidence type="ECO:0000313" key="8">
    <source>
        <dbReference type="EMBL" id="PHH53946.1"/>
    </source>
</evidence>
<comment type="caution">
    <text evidence="8">The sequence shown here is derived from an EMBL/GenBank/DDBJ whole genome shotgun (WGS) entry which is preliminary data.</text>
</comment>
<evidence type="ECO:0000259" key="7">
    <source>
        <dbReference type="Pfam" id="PF00248"/>
    </source>
</evidence>
<accession>A0A2C5X8B8</accession>
<dbReference type="InterPro" id="IPR036812">
    <property type="entry name" value="NAD(P)_OxRdtase_dom_sf"/>
</dbReference>
<proteinExistence type="inferred from homology"/>
<reference evidence="8 9" key="1">
    <citation type="journal article" date="2013" name="Fungal Biol.">
        <title>Analysis of microsatellite markers in the genome of the plant pathogen Ceratocystis fimbriata.</title>
        <authorList>
            <person name="Simpson M.C."/>
            <person name="Wilken P.M."/>
            <person name="Coetzee M.P."/>
            <person name="Wingfield M.J."/>
            <person name="Wingfield B.D."/>
        </authorList>
    </citation>
    <scope>NUCLEOTIDE SEQUENCE [LARGE SCALE GENOMIC DNA]</scope>
    <source>
        <strain evidence="8 9">CBS 114723</strain>
    </source>
</reference>
<dbReference type="GO" id="GO:0016616">
    <property type="term" value="F:oxidoreductase activity, acting on the CH-OH group of donors, NAD or NADP as acceptor"/>
    <property type="evidence" value="ECO:0007669"/>
    <property type="project" value="UniProtKB-ARBA"/>
</dbReference>
<dbReference type="AlphaFoldDB" id="A0A2C5X8B8"/>
<dbReference type="FunFam" id="3.20.20.100:FF:000002">
    <property type="entry name" value="2,5-diketo-D-gluconic acid reductase A"/>
    <property type="match status" value="1"/>
</dbReference>
<dbReference type="OrthoDB" id="416253at2759"/>
<dbReference type="InterPro" id="IPR020471">
    <property type="entry name" value="AKR"/>
</dbReference>
<evidence type="ECO:0000256" key="4">
    <source>
        <dbReference type="PIRSR" id="PIRSR000097-1"/>
    </source>
</evidence>
<organism evidence="8 9">
    <name type="scientific">Ceratocystis fimbriata CBS 114723</name>
    <dbReference type="NCBI Taxonomy" id="1035309"/>
    <lineage>
        <taxon>Eukaryota</taxon>
        <taxon>Fungi</taxon>
        <taxon>Dikarya</taxon>
        <taxon>Ascomycota</taxon>
        <taxon>Pezizomycotina</taxon>
        <taxon>Sordariomycetes</taxon>
        <taxon>Hypocreomycetidae</taxon>
        <taxon>Microascales</taxon>
        <taxon>Ceratocystidaceae</taxon>
        <taxon>Ceratocystis</taxon>
    </lineage>
</organism>
<sequence length="295" mass="32925">MSLPPFKLNNGLSIPAIGYGLGTANFKSAPGDLDEAKVNATVTAIKTGILHLDGAEVYGNEEELGKAIRNSGLPRSQFYVTTKLFAEDPAPAEQFLRKSLQKLGLDYVDLYLIHQPFAANDDPKILQTRWAELEALHDAGLTRSIGVSNYLQSHLEPVLATARIPPAVNQIEFHPHLQHGNLVEFHRKHGILTQAYAPLTPLTHEIPGGNAVKLIWQRLAGKYNVSDSAIGLRWVLDQGVLPITTSKRKERLESLLEDLPRFKLTEDEISEINKAGETVHYRVWWRNKIANDDHR</sequence>
<dbReference type="PANTHER" id="PTHR43827">
    <property type="entry name" value="2,5-DIKETO-D-GLUCONIC ACID REDUCTASE"/>
    <property type="match status" value="1"/>
</dbReference>
<evidence type="ECO:0000256" key="3">
    <source>
        <dbReference type="ARBA" id="ARBA00023002"/>
    </source>
</evidence>
<evidence type="ECO:0000256" key="2">
    <source>
        <dbReference type="ARBA" id="ARBA00022857"/>
    </source>
</evidence>
<dbReference type="InterPro" id="IPR044494">
    <property type="entry name" value="AKR3C2/3"/>
</dbReference>
<dbReference type="CDD" id="cd19120">
    <property type="entry name" value="AKR_AKR3C2-3"/>
    <property type="match status" value="1"/>
</dbReference>
<keyword evidence="2" id="KW-0521">NADP</keyword>
<dbReference type="GO" id="GO:0016652">
    <property type="term" value="F:oxidoreductase activity, acting on NAD(P)H as acceptor"/>
    <property type="evidence" value="ECO:0007669"/>
    <property type="project" value="InterPro"/>
</dbReference>
<keyword evidence="9" id="KW-1185">Reference proteome</keyword>
<name>A0A2C5X8B8_9PEZI</name>
<keyword evidence="3" id="KW-0560">Oxidoreductase</keyword>
<reference evidence="8 9" key="2">
    <citation type="journal article" date="2013" name="IMA Fungus">
        <title>IMA Genome-F 1: Ceratocystis fimbriata: Draft nuclear genome sequence for the plant pathogen, Ceratocystis fimbriata.</title>
        <authorList>
            <person name="Wilken P.M."/>
            <person name="Steenkamp E.T."/>
            <person name="Wingfield M.J."/>
            <person name="de Beer Z.W."/>
            <person name="Wingfield B.D."/>
        </authorList>
    </citation>
    <scope>NUCLEOTIDE SEQUENCE [LARGE SCALE GENOMIC DNA]</scope>
    <source>
        <strain evidence="8 9">CBS 114723</strain>
    </source>
</reference>
<gene>
    <name evidence="8" type="ORF">CFIMG_003002RA</name>
</gene>
<feature type="site" description="Lowers pKa of active site Tyr" evidence="6">
    <location>
        <position position="83"/>
    </location>
</feature>
<evidence type="ECO:0000256" key="6">
    <source>
        <dbReference type="PIRSR" id="PIRSR000097-3"/>
    </source>
</evidence>
<evidence type="ECO:0000256" key="1">
    <source>
        <dbReference type="ARBA" id="ARBA00007905"/>
    </source>
</evidence>
<dbReference type="EMBL" id="APWK03000034">
    <property type="protein sequence ID" value="PHH53946.1"/>
    <property type="molecule type" value="Genomic_DNA"/>
</dbReference>
<evidence type="ECO:0000256" key="5">
    <source>
        <dbReference type="PIRSR" id="PIRSR000097-2"/>
    </source>
</evidence>
<dbReference type="Gene3D" id="3.20.20.100">
    <property type="entry name" value="NADP-dependent oxidoreductase domain"/>
    <property type="match status" value="1"/>
</dbReference>
<protein>
    <submittedName>
        <fullName evidence="8">NAD/NADP-dependent indole-3-acetaldehyde reductase</fullName>
    </submittedName>
</protein>
<dbReference type="PROSITE" id="PS00062">
    <property type="entry name" value="ALDOKETO_REDUCTASE_2"/>
    <property type="match status" value="1"/>
</dbReference>
<dbReference type="InterPro" id="IPR023210">
    <property type="entry name" value="NADP_OxRdtase_dom"/>
</dbReference>
<evidence type="ECO:0000313" key="9">
    <source>
        <dbReference type="Proteomes" id="UP000222788"/>
    </source>
</evidence>
<feature type="binding site" evidence="5">
    <location>
        <position position="114"/>
    </location>
    <ligand>
        <name>substrate</name>
    </ligand>
</feature>
<comment type="similarity">
    <text evidence="1">Belongs to the aldo/keto reductase family.</text>
</comment>
<dbReference type="Proteomes" id="UP000222788">
    <property type="component" value="Unassembled WGS sequence"/>
</dbReference>
<dbReference type="PANTHER" id="PTHR43827:SF3">
    <property type="entry name" value="NADP-DEPENDENT OXIDOREDUCTASE DOMAIN-CONTAINING PROTEIN"/>
    <property type="match status" value="1"/>
</dbReference>
<feature type="domain" description="NADP-dependent oxidoreductase" evidence="7">
    <location>
        <begin position="20"/>
        <end position="275"/>
    </location>
</feature>
<dbReference type="SUPFAM" id="SSF51430">
    <property type="entry name" value="NAD(P)-linked oxidoreductase"/>
    <property type="match status" value="1"/>
</dbReference>
<dbReference type="PIRSF" id="PIRSF000097">
    <property type="entry name" value="AKR"/>
    <property type="match status" value="1"/>
</dbReference>